<dbReference type="SMART" id="SM00220">
    <property type="entry name" value="S_TKc"/>
    <property type="match status" value="1"/>
</dbReference>
<evidence type="ECO:0000256" key="3">
    <source>
        <dbReference type="ARBA" id="ARBA00022679"/>
    </source>
</evidence>
<evidence type="ECO:0000256" key="5">
    <source>
        <dbReference type="ARBA" id="ARBA00022777"/>
    </source>
</evidence>
<dbReference type="InterPro" id="IPR000719">
    <property type="entry name" value="Prot_kinase_dom"/>
</dbReference>
<evidence type="ECO:0000256" key="1">
    <source>
        <dbReference type="ARBA" id="ARBA00012513"/>
    </source>
</evidence>
<dbReference type="PANTHER" id="PTHR43671">
    <property type="entry name" value="SERINE/THREONINE-PROTEIN KINASE NEK"/>
    <property type="match status" value="1"/>
</dbReference>
<evidence type="ECO:0000313" key="12">
    <source>
        <dbReference type="Proteomes" id="UP000277212"/>
    </source>
</evidence>
<dbReference type="OrthoDB" id="9992527at2759"/>
<dbReference type="InterPro" id="IPR011009">
    <property type="entry name" value="Kinase-like_dom_sf"/>
</dbReference>
<protein>
    <recommendedName>
        <fullName evidence="1">non-specific serine/threonine protein kinase</fullName>
        <ecNumber evidence="1">2.7.11.1</ecNumber>
    </recommendedName>
</protein>
<dbReference type="EC" id="2.7.11.1" evidence="1"/>
<feature type="compositionally biased region" description="Basic and acidic residues" evidence="9">
    <location>
        <begin position="209"/>
        <end position="228"/>
    </location>
</feature>
<dbReference type="PANTHER" id="PTHR43671:SF98">
    <property type="entry name" value="SERINE_THREONINE-PROTEIN KINASE NEK11"/>
    <property type="match status" value="1"/>
</dbReference>
<feature type="region of interest" description="Disordered" evidence="9">
    <location>
        <begin position="207"/>
        <end position="229"/>
    </location>
</feature>
<organism evidence="11 12">
    <name type="scientific">Fusarium kuroshium</name>
    <dbReference type="NCBI Taxonomy" id="2010991"/>
    <lineage>
        <taxon>Eukaryota</taxon>
        <taxon>Fungi</taxon>
        <taxon>Dikarya</taxon>
        <taxon>Ascomycota</taxon>
        <taxon>Pezizomycotina</taxon>
        <taxon>Sordariomycetes</taxon>
        <taxon>Hypocreomycetidae</taxon>
        <taxon>Hypocreales</taxon>
        <taxon>Nectriaceae</taxon>
        <taxon>Fusarium</taxon>
        <taxon>Fusarium solani species complex</taxon>
    </lineage>
</organism>
<feature type="region of interest" description="Disordered" evidence="9">
    <location>
        <begin position="535"/>
        <end position="564"/>
    </location>
</feature>
<accession>A0A3M2S3J7</accession>
<keyword evidence="2" id="KW-0723">Serine/threonine-protein kinase</keyword>
<comment type="catalytic activity">
    <reaction evidence="8">
        <text>L-seryl-[protein] + ATP = O-phospho-L-seryl-[protein] + ADP + H(+)</text>
        <dbReference type="Rhea" id="RHEA:17989"/>
        <dbReference type="Rhea" id="RHEA-COMP:9863"/>
        <dbReference type="Rhea" id="RHEA-COMP:11604"/>
        <dbReference type="ChEBI" id="CHEBI:15378"/>
        <dbReference type="ChEBI" id="CHEBI:29999"/>
        <dbReference type="ChEBI" id="CHEBI:30616"/>
        <dbReference type="ChEBI" id="CHEBI:83421"/>
        <dbReference type="ChEBI" id="CHEBI:456216"/>
        <dbReference type="EC" id="2.7.11.1"/>
    </reaction>
</comment>
<dbReference type="GO" id="GO:0005634">
    <property type="term" value="C:nucleus"/>
    <property type="evidence" value="ECO:0007669"/>
    <property type="project" value="TreeGrafter"/>
</dbReference>
<evidence type="ECO:0000256" key="2">
    <source>
        <dbReference type="ARBA" id="ARBA00022527"/>
    </source>
</evidence>
<dbReference type="CDD" id="cd00180">
    <property type="entry name" value="PKc"/>
    <property type="match status" value="1"/>
</dbReference>
<dbReference type="Proteomes" id="UP000277212">
    <property type="component" value="Unassembled WGS sequence"/>
</dbReference>
<dbReference type="SUPFAM" id="SSF56112">
    <property type="entry name" value="Protein kinase-like (PK-like)"/>
    <property type="match status" value="1"/>
</dbReference>
<keyword evidence="6" id="KW-0067">ATP-binding</keyword>
<comment type="catalytic activity">
    <reaction evidence="7">
        <text>L-threonyl-[protein] + ATP = O-phospho-L-threonyl-[protein] + ADP + H(+)</text>
        <dbReference type="Rhea" id="RHEA:46608"/>
        <dbReference type="Rhea" id="RHEA-COMP:11060"/>
        <dbReference type="Rhea" id="RHEA-COMP:11605"/>
        <dbReference type="ChEBI" id="CHEBI:15378"/>
        <dbReference type="ChEBI" id="CHEBI:30013"/>
        <dbReference type="ChEBI" id="CHEBI:30616"/>
        <dbReference type="ChEBI" id="CHEBI:61977"/>
        <dbReference type="ChEBI" id="CHEBI:456216"/>
        <dbReference type="EC" id="2.7.11.1"/>
    </reaction>
</comment>
<feature type="region of interest" description="Disordered" evidence="9">
    <location>
        <begin position="667"/>
        <end position="688"/>
    </location>
</feature>
<keyword evidence="4" id="KW-0547">Nucleotide-binding</keyword>
<keyword evidence="12" id="KW-1185">Reference proteome</keyword>
<feature type="domain" description="Protein kinase" evidence="10">
    <location>
        <begin position="316"/>
        <end position="686"/>
    </location>
</feature>
<dbReference type="GO" id="GO:0005524">
    <property type="term" value="F:ATP binding"/>
    <property type="evidence" value="ECO:0007669"/>
    <property type="project" value="UniProtKB-KW"/>
</dbReference>
<dbReference type="Gene3D" id="1.10.510.10">
    <property type="entry name" value="Transferase(Phosphotransferase) domain 1"/>
    <property type="match status" value="1"/>
</dbReference>
<evidence type="ECO:0000259" key="10">
    <source>
        <dbReference type="PROSITE" id="PS50011"/>
    </source>
</evidence>
<evidence type="ECO:0000256" key="8">
    <source>
        <dbReference type="ARBA" id="ARBA00048679"/>
    </source>
</evidence>
<comment type="caution">
    <text evidence="11">The sequence shown here is derived from an EMBL/GenBank/DDBJ whole genome shotgun (WGS) entry which is preliminary data.</text>
</comment>
<dbReference type="PROSITE" id="PS50011">
    <property type="entry name" value="PROTEIN_KINASE_DOM"/>
    <property type="match status" value="1"/>
</dbReference>
<evidence type="ECO:0000256" key="7">
    <source>
        <dbReference type="ARBA" id="ARBA00047899"/>
    </source>
</evidence>
<dbReference type="STRING" id="2010991.A0A3M2S3J7"/>
<dbReference type="AlphaFoldDB" id="A0A3M2S3J7"/>
<reference evidence="11 12" key="1">
    <citation type="submission" date="2017-06" db="EMBL/GenBank/DDBJ databases">
        <title>Comparative genomic analysis of Ambrosia Fusariam Clade fungi.</title>
        <authorList>
            <person name="Stajich J.E."/>
            <person name="Carrillo J."/>
            <person name="Kijimoto T."/>
            <person name="Eskalen A."/>
            <person name="O'Donnell K."/>
            <person name="Kasson M."/>
        </authorList>
    </citation>
    <scope>NUCLEOTIDE SEQUENCE [LARGE SCALE GENOMIC DNA]</scope>
    <source>
        <strain evidence="11">UCR3666</strain>
    </source>
</reference>
<gene>
    <name evidence="11" type="ORF">CDV36_008220</name>
</gene>
<sequence>MEVQKRPQMPFTQAQTMTTAFGALTALNSWTLRILIRATNAGVEDLSPYVCVYGDCDSPLSMYVTTAEWKKHIKDKHSRARWICDPCWLSSDRPEEFEFDTEEEWHTHTLAEHEDEIDESDLPDLAELSQRTRVPPVACPLCHEDGSLRNPETDDHLAEHLHHFALQALPWESIRILITHRFDSKAIAIHSEPSSLSEMQLLGNTRALEASDKPRSDKARDPENRELGSRGGVRVDVLTLADQDQSRNNMTTFGEKLEHLKMQFHGQDGTGKERPHYIPRYSLEEFWETQSINTILRAHSVNKSQGVIRHSFLCTFSLLVYINEVRFLEWLIERNLKDASFPLEARPSFWPDTPATNRLFEAITESQWIFFPVTFDQHKLYNQVFGPHYIFPICKQDLIKAGDTVQFHKIETNPSYKGSDTATRVRKTYNESSKAQYEREVKTFSRFVEGGNLEEFYTAMSPPRSLPETNKIWNAFCGVLEGLHHLHSAAINTNFQTIHQDIKPDNLLVSKSASGQPYDIELVITDFGYSHTKTAKSSPETRGIGSHEGQVYGAPESNHLYPRGGQTDITPKIDIWSLGCVMSEAAIWIKSGRQGLEDYRNRRLAEARKLPIRHGVDYVACFHDSAEALSTVRMTHDWIRGSFPDDTITLQVLDMIETCIIEYSPPPSPVVESSGSQPNEAPHPQFFNHESLNTVSPVPWSVSRSPVSSGPILTFDQAREWYDHAKKNRSPVDPKVQDVVRQLGNNVRGRDHIFFVDVSESMGEHFREIAEKFKILAYLAKQFDPDGVEVCFSSEVPSIHQGTTSKLLRKFYHQEWDQFSFEDKIGTFIDRIVIPRLSSWHQRLGLTKPKNLTIFVLTDGRWGVGETGAAGVEKPIMKLIDVIRGKRLSRTQVAIQFLRFGDDPDGERYLAYLDQFGLQYNCDCIDTSPIDGNIFDMFIGAISPDIDSAGGM</sequence>
<dbReference type="EMBL" id="NKUJ01000145">
    <property type="protein sequence ID" value="RMJ12127.1"/>
    <property type="molecule type" value="Genomic_DNA"/>
</dbReference>
<evidence type="ECO:0000256" key="4">
    <source>
        <dbReference type="ARBA" id="ARBA00022741"/>
    </source>
</evidence>
<dbReference type="Pfam" id="PF00069">
    <property type="entry name" value="Pkinase"/>
    <property type="match status" value="1"/>
</dbReference>
<proteinExistence type="predicted"/>
<evidence type="ECO:0000313" key="11">
    <source>
        <dbReference type="EMBL" id="RMJ12127.1"/>
    </source>
</evidence>
<name>A0A3M2S3J7_9HYPO</name>
<keyword evidence="3" id="KW-0808">Transferase</keyword>
<evidence type="ECO:0000256" key="6">
    <source>
        <dbReference type="ARBA" id="ARBA00022840"/>
    </source>
</evidence>
<dbReference type="InterPro" id="IPR050660">
    <property type="entry name" value="NEK_Ser/Thr_kinase"/>
</dbReference>
<keyword evidence="5" id="KW-0418">Kinase</keyword>
<dbReference type="GO" id="GO:0004674">
    <property type="term" value="F:protein serine/threonine kinase activity"/>
    <property type="evidence" value="ECO:0007669"/>
    <property type="project" value="UniProtKB-KW"/>
</dbReference>
<evidence type="ECO:0000256" key="9">
    <source>
        <dbReference type="SAM" id="MobiDB-lite"/>
    </source>
</evidence>